<feature type="domain" description="NAD/GMP synthase" evidence="1">
    <location>
        <begin position="7"/>
        <end position="85"/>
    </location>
</feature>
<dbReference type="GO" id="GO:0006163">
    <property type="term" value="P:purine nucleotide metabolic process"/>
    <property type="evidence" value="ECO:0007669"/>
    <property type="project" value="UniProtKB-ARBA"/>
</dbReference>
<dbReference type="InterPro" id="IPR014729">
    <property type="entry name" value="Rossmann-like_a/b/a_fold"/>
</dbReference>
<dbReference type="Pfam" id="PF02540">
    <property type="entry name" value="NAD_synthase"/>
    <property type="match status" value="1"/>
</dbReference>
<dbReference type="InterPro" id="IPR022310">
    <property type="entry name" value="NAD/GMP_synthase"/>
</dbReference>
<dbReference type="SUPFAM" id="SSF52402">
    <property type="entry name" value="Adenine nucleotide alpha hydrolases-like"/>
    <property type="match status" value="1"/>
</dbReference>
<evidence type="ECO:0000313" key="2">
    <source>
        <dbReference type="EMBL" id="KKM64485.1"/>
    </source>
</evidence>
<dbReference type="Gene3D" id="3.40.50.620">
    <property type="entry name" value="HUPs"/>
    <property type="match status" value="1"/>
</dbReference>
<name>A0A0F9LJU0_9ZZZZ</name>
<dbReference type="EMBL" id="LAZR01010889">
    <property type="protein sequence ID" value="KKM64485.1"/>
    <property type="molecule type" value="Genomic_DNA"/>
</dbReference>
<dbReference type="InterPro" id="IPR052188">
    <property type="entry name" value="Ni-pincer_cofactor_biosynth"/>
</dbReference>
<dbReference type="PANTHER" id="PTHR43169:SF2">
    <property type="entry name" value="NAD_GMP SYNTHASE DOMAIN-CONTAINING PROTEIN"/>
    <property type="match status" value="1"/>
</dbReference>
<accession>A0A0F9LJU0</accession>
<dbReference type="NCBIfam" id="TIGR00268">
    <property type="entry name" value="ATP-dependent sacrificial sulfur transferase LarE"/>
    <property type="match status" value="1"/>
</dbReference>
<evidence type="ECO:0000259" key="1">
    <source>
        <dbReference type="Pfam" id="PF02540"/>
    </source>
</evidence>
<protein>
    <recommendedName>
        <fullName evidence="1">NAD/GMP synthase domain-containing protein</fullName>
    </recommendedName>
</protein>
<dbReference type="GO" id="GO:0016783">
    <property type="term" value="F:sulfurtransferase activity"/>
    <property type="evidence" value="ECO:0007669"/>
    <property type="project" value="InterPro"/>
</dbReference>
<organism evidence="2">
    <name type="scientific">marine sediment metagenome</name>
    <dbReference type="NCBI Taxonomy" id="412755"/>
    <lineage>
        <taxon>unclassified sequences</taxon>
        <taxon>metagenomes</taxon>
        <taxon>ecological metagenomes</taxon>
    </lineage>
</organism>
<dbReference type="AlphaFoldDB" id="A0A0F9LJU0"/>
<sequence length="277" mass="32164">MMDLPKTLEKKLKAVISFLEGKKVIVGFSGGVDSSLLAFLSKMHAKKALLITEKSILYPDEEIEGTIQFAKRFNIRHKIIERNPLENKDFQKNPSNRCYLCKTDLYNDILEIMNSENYDIILDGSNADDLSDYRPGMQALKELNISTPYIDYDIHKNDIRAICKFFNLDVQSKPSMACFSSRIPYGQIINEEKLAMIREAEKFLRDRFNLKQLRVRLHEETLARIEFLPEDFTKIFTLENIELIKRKLKEFGFSYITVDIEGFRSGSMNEVLDLGNH</sequence>
<gene>
    <name evidence="2" type="ORF">LCGC14_1500930</name>
</gene>
<dbReference type="PIRSF" id="PIRSF006661">
    <property type="entry name" value="PP-lp_UCP006661"/>
    <property type="match status" value="1"/>
</dbReference>
<dbReference type="InterPro" id="IPR005232">
    <property type="entry name" value="LarE"/>
</dbReference>
<dbReference type="CDD" id="cd01990">
    <property type="entry name" value="LarE-like"/>
    <property type="match status" value="1"/>
</dbReference>
<comment type="caution">
    <text evidence="2">The sequence shown here is derived from an EMBL/GenBank/DDBJ whole genome shotgun (WGS) entry which is preliminary data.</text>
</comment>
<dbReference type="PANTHER" id="PTHR43169">
    <property type="entry name" value="EXSB FAMILY PROTEIN"/>
    <property type="match status" value="1"/>
</dbReference>
<proteinExistence type="predicted"/>
<reference evidence="2" key="1">
    <citation type="journal article" date="2015" name="Nature">
        <title>Complex archaea that bridge the gap between prokaryotes and eukaryotes.</title>
        <authorList>
            <person name="Spang A."/>
            <person name="Saw J.H."/>
            <person name="Jorgensen S.L."/>
            <person name="Zaremba-Niedzwiedzka K."/>
            <person name="Martijn J."/>
            <person name="Lind A.E."/>
            <person name="van Eijk R."/>
            <person name="Schleper C."/>
            <person name="Guy L."/>
            <person name="Ettema T.J."/>
        </authorList>
    </citation>
    <scope>NUCLEOTIDE SEQUENCE</scope>
</reference>